<dbReference type="Proteomes" id="UP000426424">
    <property type="component" value="Chromosome"/>
</dbReference>
<name>A0A6I6DX46_THETI</name>
<protein>
    <submittedName>
        <fullName evidence="1">CRISPR-associated protein Csx16</fullName>
    </submittedName>
</protein>
<dbReference type="EMBL" id="CP039268">
    <property type="protein sequence ID" value="QGU32114.1"/>
    <property type="molecule type" value="Genomic_DNA"/>
</dbReference>
<dbReference type="CDD" id="cd09743">
    <property type="entry name" value="Csx16_III-U"/>
    <property type="match status" value="1"/>
</dbReference>
<dbReference type="NCBIfam" id="TIGR02620">
    <property type="entry name" value="cas_VVA1548"/>
    <property type="match status" value="1"/>
</dbReference>
<keyword evidence="2" id="KW-1185">Reference proteome</keyword>
<reference evidence="1 2" key="1">
    <citation type="submission" date="2019-12" db="EMBL/GenBank/DDBJ databases">
        <title>The complete genome of the thermophilic, anoxygenic phototrophic gammaproteobacterium Thermochromatium tepidum.</title>
        <authorList>
            <person name="Sattley W.M."/>
            <person name="Swingley W.D."/>
            <person name="Burchell B.M."/>
            <person name="Gurbani S.A."/>
            <person name="Kujawa C.M."/>
            <person name="Nuccio D.A."/>
            <person name="Schladweiler J."/>
            <person name="Shaffer K.N."/>
            <person name="Stokes L.M."/>
            <person name="Touchman J.W."/>
            <person name="Blankenship R.E."/>
            <person name="Madigan M.T."/>
        </authorList>
    </citation>
    <scope>NUCLEOTIDE SEQUENCE [LARGE SCALE GENOMIC DNA]</scope>
    <source>
        <strain evidence="1 2">ATCC 43061</strain>
    </source>
</reference>
<proteinExistence type="predicted"/>
<dbReference type="Pfam" id="PF09652">
    <property type="entry name" value="Cas_VVA1548"/>
    <property type="match status" value="1"/>
</dbReference>
<evidence type="ECO:0000313" key="1">
    <source>
        <dbReference type="EMBL" id="QGU32114.1"/>
    </source>
</evidence>
<organism evidence="1 2">
    <name type="scientific">Thermochromatium tepidum ATCC 43061</name>
    <dbReference type="NCBI Taxonomy" id="316276"/>
    <lineage>
        <taxon>Bacteria</taxon>
        <taxon>Pseudomonadati</taxon>
        <taxon>Pseudomonadota</taxon>
        <taxon>Gammaproteobacteria</taxon>
        <taxon>Chromatiales</taxon>
        <taxon>Chromatiaceae</taxon>
        <taxon>Thermochromatium</taxon>
    </lineage>
</organism>
<evidence type="ECO:0000313" key="2">
    <source>
        <dbReference type="Proteomes" id="UP000426424"/>
    </source>
</evidence>
<accession>A0A6I6DX46</accession>
<gene>
    <name evidence="1" type="primary">csx16</name>
    <name evidence="1" type="ORF">E6P07_03375</name>
</gene>
<dbReference type="KEGG" id="ttp:E6P07_03375"/>
<dbReference type="AlphaFoldDB" id="A0A6I6DX46"/>
<dbReference type="InterPro" id="IPR013443">
    <property type="entry name" value="CRISPR-assoc_prot_Csx16"/>
</dbReference>
<dbReference type="OrthoDB" id="8548152at2"/>
<sequence>MATYFVSRHPGAHDWAAKEGLEVDAVIPHLDPAIIQPGDIVIGTLPVNLAGEVCARGGRYLNLSLDLPPELRGQELSTEQIRACGARIEEYRITRVDADGSRCKLVTPA</sequence>
<dbReference type="RefSeq" id="WP_153974313.1">
    <property type="nucleotide sequence ID" value="NZ_CP039268.1"/>
</dbReference>